<evidence type="ECO:0000313" key="2">
    <source>
        <dbReference type="EMBL" id="MBP2477081.1"/>
    </source>
</evidence>
<name>A0ABS5AKY7_9PSEU</name>
<protein>
    <submittedName>
        <fullName evidence="2">Uncharacterized protein</fullName>
    </submittedName>
</protein>
<dbReference type="EMBL" id="JAGIOO010000001">
    <property type="protein sequence ID" value="MBP2477081.1"/>
    <property type="molecule type" value="Genomic_DNA"/>
</dbReference>
<reference evidence="2 3" key="1">
    <citation type="submission" date="2021-03" db="EMBL/GenBank/DDBJ databases">
        <title>Sequencing the genomes of 1000 actinobacteria strains.</title>
        <authorList>
            <person name="Klenk H.-P."/>
        </authorList>
    </citation>
    <scope>NUCLEOTIDE SEQUENCE [LARGE SCALE GENOMIC DNA]</scope>
    <source>
        <strain evidence="2 3">DSM 44580</strain>
    </source>
</reference>
<sequence>MPVDWADPHGPAITLEVARTKAAPVKRPGVLFYGAGGPGGRSTGEVAGVAPRGARRGDPGAV</sequence>
<evidence type="ECO:0000313" key="3">
    <source>
        <dbReference type="Proteomes" id="UP001519363"/>
    </source>
</evidence>
<accession>A0ABS5AKY7</accession>
<gene>
    <name evidence="2" type="ORF">JOF53_005953</name>
</gene>
<comment type="caution">
    <text evidence="2">The sequence shown here is derived from an EMBL/GenBank/DDBJ whole genome shotgun (WGS) entry which is preliminary data.</text>
</comment>
<dbReference type="Proteomes" id="UP001519363">
    <property type="component" value="Unassembled WGS sequence"/>
</dbReference>
<organism evidence="2 3">
    <name type="scientific">Crossiella equi</name>
    <dbReference type="NCBI Taxonomy" id="130796"/>
    <lineage>
        <taxon>Bacteria</taxon>
        <taxon>Bacillati</taxon>
        <taxon>Actinomycetota</taxon>
        <taxon>Actinomycetes</taxon>
        <taxon>Pseudonocardiales</taxon>
        <taxon>Pseudonocardiaceae</taxon>
        <taxon>Crossiella</taxon>
    </lineage>
</organism>
<evidence type="ECO:0000256" key="1">
    <source>
        <dbReference type="SAM" id="MobiDB-lite"/>
    </source>
</evidence>
<keyword evidence="3" id="KW-1185">Reference proteome</keyword>
<feature type="region of interest" description="Disordered" evidence="1">
    <location>
        <begin position="34"/>
        <end position="62"/>
    </location>
</feature>
<proteinExistence type="predicted"/>
<dbReference type="RefSeq" id="WP_209707365.1">
    <property type="nucleotide sequence ID" value="NZ_JAGIOO010000001.1"/>
</dbReference>